<proteinExistence type="predicted"/>
<dbReference type="RefSeq" id="WP_248937896.1">
    <property type="nucleotide sequence ID" value="NZ_JAKILF010000018.1"/>
</dbReference>
<organism evidence="1 2">
    <name type="scientific">Shewanella submarina</name>
    <dbReference type="NCBI Taxonomy" id="2016376"/>
    <lineage>
        <taxon>Bacteria</taxon>
        <taxon>Pseudomonadati</taxon>
        <taxon>Pseudomonadota</taxon>
        <taxon>Gammaproteobacteria</taxon>
        <taxon>Alteromonadales</taxon>
        <taxon>Shewanellaceae</taxon>
        <taxon>Shewanella</taxon>
    </lineage>
</organism>
<gene>
    <name evidence="1" type="ORF">ACFOE0_08155</name>
</gene>
<dbReference type="EMBL" id="JBHRTD010000008">
    <property type="protein sequence ID" value="MFC3138162.1"/>
    <property type="molecule type" value="Genomic_DNA"/>
</dbReference>
<name>A0ABV7GGK7_9GAMM</name>
<keyword evidence="2" id="KW-1185">Reference proteome</keyword>
<sequence>MSDLRRKLELRIDPEQGPTLDLDDWNHRDYIEDVLVEHFDIDYEYLIEDEKSGKCTLYFCESAELADIKNAIAAINRRHASSADLYETI</sequence>
<protein>
    <submittedName>
        <fullName evidence="1">Uncharacterized protein</fullName>
    </submittedName>
</protein>
<accession>A0ABV7GGK7</accession>
<evidence type="ECO:0000313" key="2">
    <source>
        <dbReference type="Proteomes" id="UP001595621"/>
    </source>
</evidence>
<reference evidence="2" key="1">
    <citation type="journal article" date="2019" name="Int. J. Syst. Evol. Microbiol.">
        <title>The Global Catalogue of Microorganisms (GCM) 10K type strain sequencing project: providing services to taxonomists for standard genome sequencing and annotation.</title>
        <authorList>
            <consortium name="The Broad Institute Genomics Platform"/>
            <consortium name="The Broad Institute Genome Sequencing Center for Infectious Disease"/>
            <person name="Wu L."/>
            <person name="Ma J."/>
        </authorList>
    </citation>
    <scope>NUCLEOTIDE SEQUENCE [LARGE SCALE GENOMIC DNA]</scope>
    <source>
        <strain evidence="2">KCTC 52277</strain>
    </source>
</reference>
<dbReference type="Proteomes" id="UP001595621">
    <property type="component" value="Unassembled WGS sequence"/>
</dbReference>
<comment type="caution">
    <text evidence="1">The sequence shown here is derived from an EMBL/GenBank/DDBJ whole genome shotgun (WGS) entry which is preliminary data.</text>
</comment>
<evidence type="ECO:0000313" key="1">
    <source>
        <dbReference type="EMBL" id="MFC3138162.1"/>
    </source>
</evidence>